<dbReference type="Proteomes" id="UP000186102">
    <property type="component" value="Unassembled WGS sequence"/>
</dbReference>
<dbReference type="STRING" id="1888891.DSOL_3248"/>
<dbReference type="EMBL" id="MLBF01000027">
    <property type="protein sequence ID" value="OLN30116.1"/>
    <property type="molecule type" value="Genomic_DNA"/>
</dbReference>
<protein>
    <submittedName>
        <fullName evidence="1">Uncharacterized protein</fullName>
    </submittedName>
</protein>
<gene>
    <name evidence="1" type="ORF">DSOL_3248</name>
</gene>
<dbReference type="AlphaFoldDB" id="A0A1Q8QS19"/>
<name>A0A1Q8QS19_9FIRM</name>
<organism evidence="1 2">
    <name type="scientific">Desulfosporosinus metallidurans</name>
    <dbReference type="NCBI Taxonomy" id="1888891"/>
    <lineage>
        <taxon>Bacteria</taxon>
        <taxon>Bacillati</taxon>
        <taxon>Bacillota</taxon>
        <taxon>Clostridia</taxon>
        <taxon>Eubacteriales</taxon>
        <taxon>Desulfitobacteriaceae</taxon>
        <taxon>Desulfosporosinus</taxon>
    </lineage>
</organism>
<comment type="caution">
    <text evidence="1">The sequence shown here is derived from an EMBL/GenBank/DDBJ whole genome shotgun (WGS) entry which is preliminary data.</text>
</comment>
<reference evidence="1 2" key="1">
    <citation type="submission" date="2016-09" db="EMBL/GenBank/DDBJ databases">
        <title>Complete genome of Desulfosporosinus sp. OL.</title>
        <authorList>
            <person name="Mardanov A."/>
            <person name="Beletsky A."/>
            <person name="Panova A."/>
            <person name="Karnachuk O."/>
            <person name="Ravin N."/>
        </authorList>
    </citation>
    <scope>NUCLEOTIDE SEQUENCE [LARGE SCALE GENOMIC DNA]</scope>
    <source>
        <strain evidence="1 2">OL</strain>
    </source>
</reference>
<proteinExistence type="predicted"/>
<dbReference type="RefSeq" id="WP_075365766.1">
    <property type="nucleotide sequence ID" value="NZ_MLBF01000027.1"/>
</dbReference>
<sequence length="122" mass="13923">MEAYNKVINKIHKELNEVQQIEKCKNCECFLNVLEAVQGDLTDMGVDKGEPIFRDIKQWLDEGYKGKYSCLECKICPPLKPYEEFSKEVRSEKTPLKVRLVPTPCACGGTCLTKPKTCCDEE</sequence>
<keyword evidence="2" id="KW-1185">Reference proteome</keyword>
<accession>A0A1Q8QS19</accession>
<evidence type="ECO:0000313" key="2">
    <source>
        <dbReference type="Proteomes" id="UP000186102"/>
    </source>
</evidence>
<evidence type="ECO:0000313" key="1">
    <source>
        <dbReference type="EMBL" id="OLN30116.1"/>
    </source>
</evidence>